<dbReference type="Proteomes" id="UP001058872">
    <property type="component" value="Chromosome"/>
</dbReference>
<gene>
    <name evidence="1" type="ORF">DCM83_00205</name>
</gene>
<dbReference type="EMBL" id="CP028989">
    <property type="protein sequence ID" value="UUO63805.1"/>
    <property type="molecule type" value="Genomic_DNA"/>
</dbReference>
<accession>A0AAE9N6J4</accession>
<evidence type="ECO:0000313" key="2">
    <source>
        <dbReference type="Proteomes" id="UP001058872"/>
    </source>
</evidence>
<proteinExistence type="predicted"/>
<dbReference type="AlphaFoldDB" id="A0AAE9N6J4"/>
<reference evidence="1" key="1">
    <citation type="submission" date="2018-04" db="EMBL/GenBank/DDBJ databases">
        <title>Genomes of Endosymbiotic and Endophytic Bradyrhizobium Publication status.</title>
        <authorList>
            <person name="Guha S."/>
            <person name="Jorrin B."/>
            <person name="Sarkar M."/>
            <person name="Poole P.S."/>
            <person name="DasGupta M."/>
        </authorList>
    </citation>
    <scope>NUCLEOTIDE SEQUENCE</scope>
    <source>
        <strain evidence="1">WBOS16</strain>
    </source>
</reference>
<sequence length="74" mass="8356">MRLLLGFRATLQRCFGVMMFDVAPDSGIESQRCLALFSSLLRQTGFRTAVPEEGQLLKVGLRLRRCLEQRALLA</sequence>
<name>A0AAE9N6J4_9BRAD</name>
<evidence type="ECO:0000313" key="1">
    <source>
        <dbReference type="EMBL" id="UUO63805.1"/>
    </source>
</evidence>
<protein>
    <submittedName>
        <fullName evidence="1">Uncharacterized protein</fullName>
    </submittedName>
</protein>
<organism evidence="1 2">
    <name type="scientific">Bradyrhizobium betae</name>
    <dbReference type="NCBI Taxonomy" id="244734"/>
    <lineage>
        <taxon>Bacteria</taxon>
        <taxon>Pseudomonadati</taxon>
        <taxon>Pseudomonadota</taxon>
        <taxon>Alphaproteobacteria</taxon>
        <taxon>Hyphomicrobiales</taxon>
        <taxon>Nitrobacteraceae</taxon>
        <taxon>Bradyrhizobium</taxon>
    </lineage>
</organism>